<dbReference type="EMBL" id="KZ857434">
    <property type="protein sequence ID" value="RDX45778.1"/>
    <property type="molecule type" value="Genomic_DNA"/>
</dbReference>
<keyword evidence="3" id="KW-1185">Reference proteome</keyword>
<feature type="region of interest" description="Disordered" evidence="1">
    <location>
        <begin position="1"/>
        <end position="32"/>
    </location>
</feature>
<dbReference type="AlphaFoldDB" id="A0A371CZQ6"/>
<organism evidence="2 3">
    <name type="scientific">Lentinus brumalis</name>
    <dbReference type="NCBI Taxonomy" id="2498619"/>
    <lineage>
        <taxon>Eukaryota</taxon>
        <taxon>Fungi</taxon>
        <taxon>Dikarya</taxon>
        <taxon>Basidiomycota</taxon>
        <taxon>Agaricomycotina</taxon>
        <taxon>Agaricomycetes</taxon>
        <taxon>Polyporales</taxon>
        <taxon>Polyporaceae</taxon>
        <taxon>Lentinus</taxon>
    </lineage>
</organism>
<dbReference type="Proteomes" id="UP000256964">
    <property type="component" value="Unassembled WGS sequence"/>
</dbReference>
<feature type="region of interest" description="Disordered" evidence="1">
    <location>
        <begin position="47"/>
        <end position="80"/>
    </location>
</feature>
<sequence length="156" mass="16649">MGLLSSSIFSPRATPRVRHSYSKPLRGEDASPPSIVWLLSLPPRASLASTAGSASPVGPSEEVGQVSEDVETDREGSPPLPYDIRLIGTCQEQMSVASRSFLVPTHVSQDELHLVLLYDSDAFDDCPCESLSPTPDLIRIAGLSIRMSVSGFAPSP</sequence>
<proteinExistence type="predicted"/>
<name>A0A371CZQ6_9APHY</name>
<evidence type="ECO:0000313" key="3">
    <source>
        <dbReference type="Proteomes" id="UP000256964"/>
    </source>
</evidence>
<gene>
    <name evidence="2" type="ORF">OH76DRAFT_1486086</name>
</gene>
<accession>A0A371CZQ6</accession>
<protein>
    <submittedName>
        <fullName evidence="2">Uncharacterized protein</fullName>
    </submittedName>
</protein>
<evidence type="ECO:0000256" key="1">
    <source>
        <dbReference type="SAM" id="MobiDB-lite"/>
    </source>
</evidence>
<evidence type="ECO:0000313" key="2">
    <source>
        <dbReference type="EMBL" id="RDX45778.1"/>
    </source>
</evidence>
<reference evidence="2 3" key="1">
    <citation type="journal article" date="2018" name="Biotechnol. Biofuels">
        <title>Integrative visual omics of the white-rot fungus Polyporus brumalis exposes the biotechnological potential of its oxidative enzymes for delignifying raw plant biomass.</title>
        <authorList>
            <person name="Miyauchi S."/>
            <person name="Rancon A."/>
            <person name="Drula E."/>
            <person name="Hage H."/>
            <person name="Chaduli D."/>
            <person name="Favel A."/>
            <person name="Grisel S."/>
            <person name="Henrissat B."/>
            <person name="Herpoel-Gimbert I."/>
            <person name="Ruiz-Duenas F.J."/>
            <person name="Chevret D."/>
            <person name="Hainaut M."/>
            <person name="Lin J."/>
            <person name="Wang M."/>
            <person name="Pangilinan J."/>
            <person name="Lipzen A."/>
            <person name="Lesage-Meessen L."/>
            <person name="Navarro D."/>
            <person name="Riley R."/>
            <person name="Grigoriev I.V."/>
            <person name="Zhou S."/>
            <person name="Raouche S."/>
            <person name="Rosso M.N."/>
        </authorList>
    </citation>
    <scope>NUCLEOTIDE SEQUENCE [LARGE SCALE GENOMIC DNA]</scope>
    <source>
        <strain evidence="2 3">BRFM 1820</strain>
    </source>
</reference>